<reference evidence="1 2" key="1">
    <citation type="journal article" date="2011" name="PLoS Pathog.">
        <title>Endophytic Life Strategies Decoded by Genome and Transcriptome Analyses of the Mutualistic Root Symbiont Piriformospora indica.</title>
        <authorList>
            <person name="Zuccaro A."/>
            <person name="Lahrmann U."/>
            <person name="Guldener U."/>
            <person name="Langen G."/>
            <person name="Pfiffi S."/>
            <person name="Biedenkopf D."/>
            <person name="Wong P."/>
            <person name="Samans B."/>
            <person name="Grimm C."/>
            <person name="Basiewicz M."/>
            <person name="Murat C."/>
            <person name="Martin F."/>
            <person name="Kogel K.H."/>
        </authorList>
    </citation>
    <scope>NUCLEOTIDE SEQUENCE [LARGE SCALE GENOMIC DNA]</scope>
    <source>
        <strain evidence="1 2">DSM 11827</strain>
    </source>
</reference>
<name>G4TWS8_SERID</name>
<dbReference type="HOGENOM" id="CLU_1133961_0_0_1"/>
<accession>G4TWS8</accession>
<evidence type="ECO:0000313" key="1">
    <source>
        <dbReference type="EMBL" id="CCA75771.1"/>
    </source>
</evidence>
<proteinExistence type="predicted"/>
<keyword evidence="2" id="KW-1185">Reference proteome</keyword>
<sequence length="245" mass="27333">MTLELYLRRHASGRTNESTKQFSVRACHSNSRRPSSEDVVACSALQFVIDLAVESPRLRNKYRSSRPHNLSFPNTDSASKPWIIQTPQAYFTLWKTFENDWPQSKLGNSKSCQRHQDGGLAFFSLWGILMCARISHRRVRSKRESGTRIAYQPLTKANTYVGSTSQFIPRRFPSRMVGQANDSRTSVGSSPCLNRDAVVVSDRCSDGECGSEWGKPCPLCCSYSQYTSEGGVGTRSEPSAELGST</sequence>
<dbReference type="AlphaFoldDB" id="G4TWS8"/>
<dbReference type="EMBL" id="CAFZ01000518">
    <property type="protein sequence ID" value="CCA75771.1"/>
    <property type="molecule type" value="Genomic_DNA"/>
</dbReference>
<dbReference type="InParanoid" id="G4TWS8"/>
<protein>
    <submittedName>
        <fullName evidence="1">Uncharacterized protein</fullName>
    </submittedName>
</protein>
<organism evidence="1 2">
    <name type="scientific">Serendipita indica (strain DSM 11827)</name>
    <name type="common">Root endophyte fungus</name>
    <name type="synonym">Piriformospora indica</name>
    <dbReference type="NCBI Taxonomy" id="1109443"/>
    <lineage>
        <taxon>Eukaryota</taxon>
        <taxon>Fungi</taxon>
        <taxon>Dikarya</taxon>
        <taxon>Basidiomycota</taxon>
        <taxon>Agaricomycotina</taxon>
        <taxon>Agaricomycetes</taxon>
        <taxon>Sebacinales</taxon>
        <taxon>Serendipitaceae</taxon>
        <taxon>Serendipita</taxon>
    </lineage>
</organism>
<gene>
    <name evidence="1" type="ORF">PIIN_09761</name>
</gene>
<dbReference type="Proteomes" id="UP000007148">
    <property type="component" value="Unassembled WGS sequence"/>
</dbReference>
<evidence type="ECO:0000313" key="2">
    <source>
        <dbReference type="Proteomes" id="UP000007148"/>
    </source>
</evidence>
<comment type="caution">
    <text evidence="1">The sequence shown here is derived from an EMBL/GenBank/DDBJ whole genome shotgun (WGS) entry which is preliminary data.</text>
</comment>